<dbReference type="OrthoDB" id="1663137at2759"/>
<sequence>MKDAGTSGAFASAEKQTNGSNTQDVQNGHRAIDLIAQPLTLPCGLTLPNRLVKCPMQETLAQPPNFDPPIDSFKNLYKKWSESQYGLIITGQVQVDIRFLSIAGDVCVHEGSLEPAILAKWKEWAQIAQANGTPCIVQIAHPGRMSPAGAGNRPRDMPPLCPSSVPVKAGDTWLDKLAVDKVLGTPKAMTIEEIDDAVESFLRGAVVARDAGFAGCQLHGAHGFLLSQFLSPHTNRRIDDYGGTPEKRMTLLKRLVKEIRDKCPPPYCLAVKLNSADYMAVGGLQEDEALEQVRWLTTCGMIDFIELSGGNAETATSKLHTTFGARSISKAPQMRESTRIREGFFTSFAEKVQNLHSPIPIQLSGGFRSRTGMADALDSGVCALIGLGRAAVLEPELPRKVLLNPDIGDDTALAMSHIIRGQWFSKLIPAKIIGGGLPIQFFYYNMRRLGAGLKSAPDASLPFVFFAGLVGGIVQSVGRILGRLVSTRAAAEGRS</sequence>
<dbReference type="RefSeq" id="XP_033456145.1">
    <property type="nucleotide sequence ID" value="XM_033605753.1"/>
</dbReference>
<feature type="compositionally biased region" description="Polar residues" evidence="5">
    <location>
        <begin position="14"/>
        <end position="25"/>
    </location>
</feature>
<dbReference type="PANTHER" id="PTHR43656">
    <property type="entry name" value="BINDING OXIDOREDUCTASE, PUTATIVE (AFU_ORTHOLOGUE AFUA_2G08260)-RELATED"/>
    <property type="match status" value="1"/>
</dbReference>
<dbReference type="SUPFAM" id="SSF51395">
    <property type="entry name" value="FMN-linked oxidoreductases"/>
    <property type="match status" value="1"/>
</dbReference>
<dbReference type="GeneID" id="54363553"/>
<dbReference type="InterPro" id="IPR051799">
    <property type="entry name" value="NADH_flavin_oxidoreductase"/>
</dbReference>
<keyword evidence="7" id="KW-1185">Reference proteome</keyword>
<proteinExistence type="inferred from homology"/>
<dbReference type="GO" id="GO:0010181">
    <property type="term" value="F:FMN binding"/>
    <property type="evidence" value="ECO:0007669"/>
    <property type="project" value="InterPro"/>
</dbReference>
<dbReference type="InterPro" id="IPR013785">
    <property type="entry name" value="Aldolase_TIM"/>
</dbReference>
<dbReference type="Proteomes" id="UP000504637">
    <property type="component" value="Unplaced"/>
</dbReference>
<dbReference type="AlphaFoldDB" id="A0A6J3LV10"/>
<reference evidence="8" key="3">
    <citation type="submission" date="2025-08" db="UniProtKB">
        <authorList>
            <consortium name="RefSeq"/>
        </authorList>
    </citation>
    <scope>IDENTIFICATION</scope>
    <source>
        <strain evidence="8">CBS 342.82</strain>
    </source>
</reference>
<dbReference type="Gene3D" id="3.20.20.70">
    <property type="entry name" value="Aldolase class I"/>
    <property type="match status" value="1"/>
</dbReference>
<evidence type="ECO:0000256" key="4">
    <source>
        <dbReference type="ARBA" id="ARBA00023002"/>
    </source>
</evidence>
<accession>A0A6J3LV10</accession>
<reference evidence="8" key="2">
    <citation type="submission" date="2020-04" db="EMBL/GenBank/DDBJ databases">
        <authorList>
            <consortium name="NCBI Genome Project"/>
        </authorList>
    </citation>
    <scope>NUCLEOTIDE SEQUENCE</scope>
    <source>
        <strain evidence="8">CBS 342.82</strain>
    </source>
</reference>
<evidence type="ECO:0000259" key="6">
    <source>
        <dbReference type="Pfam" id="PF00724"/>
    </source>
</evidence>
<keyword evidence="2" id="KW-0285">Flavoprotein</keyword>
<organism evidence="8">
    <name type="scientific">Dissoconium aciculare CBS 342.82</name>
    <dbReference type="NCBI Taxonomy" id="1314786"/>
    <lineage>
        <taxon>Eukaryota</taxon>
        <taxon>Fungi</taxon>
        <taxon>Dikarya</taxon>
        <taxon>Ascomycota</taxon>
        <taxon>Pezizomycotina</taxon>
        <taxon>Dothideomycetes</taxon>
        <taxon>Dothideomycetidae</taxon>
        <taxon>Mycosphaerellales</taxon>
        <taxon>Dissoconiaceae</taxon>
        <taxon>Dissoconium</taxon>
    </lineage>
</organism>
<dbReference type="PANTHER" id="PTHR43656:SF2">
    <property type="entry name" value="BINDING OXIDOREDUCTASE, PUTATIVE (AFU_ORTHOLOGUE AFUA_2G08260)-RELATED"/>
    <property type="match status" value="1"/>
</dbReference>
<name>A0A6J3LV10_9PEZI</name>
<evidence type="ECO:0000256" key="5">
    <source>
        <dbReference type="SAM" id="MobiDB-lite"/>
    </source>
</evidence>
<feature type="domain" description="NADH:flavin oxidoreductase/NADH oxidase N-terminal" evidence="6">
    <location>
        <begin position="37"/>
        <end position="401"/>
    </location>
</feature>
<evidence type="ECO:0000256" key="2">
    <source>
        <dbReference type="ARBA" id="ARBA00022630"/>
    </source>
</evidence>
<dbReference type="InterPro" id="IPR001155">
    <property type="entry name" value="OxRdtase_FMN_N"/>
</dbReference>
<keyword evidence="4" id="KW-0560">Oxidoreductase</keyword>
<comment type="similarity">
    <text evidence="1">Belongs to the NADH:flavin oxidoreductase/NADH oxidase family.</text>
</comment>
<protein>
    <submittedName>
        <fullName evidence="8">FMN-linked oxidoreductase</fullName>
    </submittedName>
</protein>
<evidence type="ECO:0000256" key="1">
    <source>
        <dbReference type="ARBA" id="ARBA00005979"/>
    </source>
</evidence>
<dbReference type="GO" id="GO:0016491">
    <property type="term" value="F:oxidoreductase activity"/>
    <property type="evidence" value="ECO:0007669"/>
    <property type="project" value="UniProtKB-KW"/>
</dbReference>
<reference evidence="8" key="1">
    <citation type="submission" date="2020-01" db="EMBL/GenBank/DDBJ databases">
        <authorList>
            <consortium name="DOE Joint Genome Institute"/>
            <person name="Haridas S."/>
            <person name="Albert R."/>
            <person name="Binder M."/>
            <person name="Bloem J."/>
            <person name="Labutti K."/>
            <person name="Salamov A."/>
            <person name="Andreopoulos B."/>
            <person name="Baker S.E."/>
            <person name="Barry K."/>
            <person name="Bills G."/>
            <person name="Bluhm B.H."/>
            <person name="Cannon C."/>
            <person name="Castanera R."/>
            <person name="Culley D.E."/>
            <person name="Daum C."/>
            <person name="Ezra D."/>
            <person name="Gonzalez J.B."/>
            <person name="Henrissat B."/>
            <person name="Kuo A."/>
            <person name="Liang C."/>
            <person name="Lipzen A."/>
            <person name="Lutzoni F."/>
            <person name="Magnuson J."/>
            <person name="Mondo S."/>
            <person name="Nolan M."/>
            <person name="Ohm R."/>
            <person name="Pangilinan J."/>
            <person name="Park H.-J."/>
            <person name="Ramirez L."/>
            <person name="Alfaro M."/>
            <person name="Sun H."/>
            <person name="Tritt A."/>
            <person name="Yoshinaga Y."/>
            <person name="Zwiers L.-H."/>
            <person name="Turgeon B.G."/>
            <person name="Goodwin S.B."/>
            <person name="Spatafora J.W."/>
            <person name="Crous P.W."/>
            <person name="Grigoriev I.V."/>
        </authorList>
    </citation>
    <scope>NUCLEOTIDE SEQUENCE</scope>
    <source>
        <strain evidence="8">CBS 342.82</strain>
    </source>
</reference>
<evidence type="ECO:0000313" key="8">
    <source>
        <dbReference type="RefSeq" id="XP_033456145.1"/>
    </source>
</evidence>
<keyword evidence="3" id="KW-0288">FMN</keyword>
<dbReference type="Pfam" id="PF00724">
    <property type="entry name" value="Oxidored_FMN"/>
    <property type="match status" value="1"/>
</dbReference>
<evidence type="ECO:0000256" key="3">
    <source>
        <dbReference type="ARBA" id="ARBA00022643"/>
    </source>
</evidence>
<evidence type="ECO:0000313" key="7">
    <source>
        <dbReference type="Proteomes" id="UP000504637"/>
    </source>
</evidence>
<feature type="region of interest" description="Disordered" evidence="5">
    <location>
        <begin position="1"/>
        <end position="25"/>
    </location>
</feature>
<gene>
    <name evidence="8" type="ORF">K489DRAFT_384010</name>
</gene>